<dbReference type="RefSeq" id="WP_377020556.1">
    <property type="nucleotide sequence ID" value="NZ_JBHLTS010000004.1"/>
</dbReference>
<evidence type="ECO:0000313" key="1">
    <source>
        <dbReference type="EMBL" id="MFC0512679.1"/>
    </source>
</evidence>
<protein>
    <submittedName>
        <fullName evidence="1">Uncharacterized protein</fullName>
    </submittedName>
</protein>
<keyword evidence="2" id="KW-1185">Reference proteome</keyword>
<comment type="caution">
    <text evidence="1">The sequence shown here is derived from an EMBL/GenBank/DDBJ whole genome shotgun (WGS) entry which is preliminary data.</text>
</comment>
<name>A0ABV6KZV0_9SPHI</name>
<proteinExistence type="predicted"/>
<accession>A0ABV6KZV0</accession>
<reference evidence="1 2" key="1">
    <citation type="submission" date="2024-09" db="EMBL/GenBank/DDBJ databases">
        <authorList>
            <person name="Sun Q."/>
            <person name="Mori K."/>
        </authorList>
    </citation>
    <scope>NUCLEOTIDE SEQUENCE [LARGE SCALE GENOMIC DNA]</scope>
    <source>
        <strain evidence="1 2">NCAIM B.02415</strain>
    </source>
</reference>
<evidence type="ECO:0000313" key="2">
    <source>
        <dbReference type="Proteomes" id="UP001589828"/>
    </source>
</evidence>
<dbReference type="EMBL" id="JBHLTS010000004">
    <property type="protein sequence ID" value="MFC0512679.1"/>
    <property type="molecule type" value="Genomic_DNA"/>
</dbReference>
<organism evidence="1 2">
    <name type="scientific">Mucilaginibacter angelicae</name>
    <dbReference type="NCBI Taxonomy" id="869718"/>
    <lineage>
        <taxon>Bacteria</taxon>
        <taxon>Pseudomonadati</taxon>
        <taxon>Bacteroidota</taxon>
        <taxon>Sphingobacteriia</taxon>
        <taxon>Sphingobacteriales</taxon>
        <taxon>Sphingobacteriaceae</taxon>
        <taxon>Mucilaginibacter</taxon>
    </lineage>
</organism>
<gene>
    <name evidence="1" type="ORF">ACFFGT_00650</name>
</gene>
<dbReference type="Proteomes" id="UP001589828">
    <property type="component" value="Unassembled WGS sequence"/>
</dbReference>
<sequence length="123" mass="14251">MFEIVMSGIVSTSSIRLLEKGLKRHYDRALSLDFFCLYSEYEIPVGSTFTIFRNLKTGLSVKINARLVDVTQQWGIPFPLIPMGSRTLARIQFENQESVVVIKKEMPVINRWEDSKYEFVLVE</sequence>